<protein>
    <submittedName>
        <fullName evidence="2">DNA-binding protein HU-alpha</fullName>
    </submittedName>
</protein>
<keyword evidence="1 2" id="KW-0238">DNA-binding</keyword>
<evidence type="ECO:0000313" key="2">
    <source>
        <dbReference type="EMBL" id="OIQ92196.1"/>
    </source>
</evidence>
<dbReference type="Gene3D" id="4.10.520.10">
    <property type="entry name" value="IHF-like DNA-binding proteins"/>
    <property type="match status" value="1"/>
</dbReference>
<reference evidence="2" key="1">
    <citation type="submission" date="2016-10" db="EMBL/GenBank/DDBJ databases">
        <title>Sequence of Gallionella enrichment culture.</title>
        <authorList>
            <person name="Poehlein A."/>
            <person name="Muehling M."/>
            <person name="Daniel R."/>
        </authorList>
    </citation>
    <scope>NUCLEOTIDE SEQUENCE</scope>
</reference>
<dbReference type="AlphaFoldDB" id="A0A1J5RJC2"/>
<dbReference type="InterPro" id="IPR000119">
    <property type="entry name" value="Hist_DNA-bd"/>
</dbReference>
<gene>
    <name evidence="2" type="primary">hupA</name>
    <name evidence="2" type="ORF">GALL_258730</name>
</gene>
<dbReference type="SUPFAM" id="SSF47729">
    <property type="entry name" value="IHF-like DNA-binding proteins"/>
    <property type="match status" value="1"/>
</dbReference>
<dbReference type="Pfam" id="PF00216">
    <property type="entry name" value="Bac_DNA_binding"/>
    <property type="match status" value="1"/>
</dbReference>
<name>A0A1J5RJC2_9ZZZZ</name>
<dbReference type="PANTHER" id="PTHR33175:SF3">
    <property type="entry name" value="DNA-BINDING PROTEIN HU-BETA"/>
    <property type="match status" value="1"/>
</dbReference>
<dbReference type="InterPro" id="IPR020816">
    <property type="entry name" value="Histone-like_DNA-bd_CS"/>
</dbReference>
<organism evidence="2">
    <name type="scientific">mine drainage metagenome</name>
    <dbReference type="NCBI Taxonomy" id="410659"/>
    <lineage>
        <taxon>unclassified sequences</taxon>
        <taxon>metagenomes</taxon>
        <taxon>ecological metagenomes</taxon>
    </lineage>
</organism>
<dbReference type="EMBL" id="MLJW01000238">
    <property type="protein sequence ID" value="OIQ92196.1"/>
    <property type="molecule type" value="Genomic_DNA"/>
</dbReference>
<dbReference type="GO" id="GO:0005829">
    <property type="term" value="C:cytosol"/>
    <property type="evidence" value="ECO:0007669"/>
    <property type="project" value="TreeGrafter"/>
</dbReference>
<proteinExistence type="predicted"/>
<dbReference type="GO" id="GO:0030527">
    <property type="term" value="F:structural constituent of chromatin"/>
    <property type="evidence" value="ECO:0007669"/>
    <property type="project" value="InterPro"/>
</dbReference>
<dbReference type="CDD" id="cd13831">
    <property type="entry name" value="HU"/>
    <property type="match status" value="1"/>
</dbReference>
<evidence type="ECO:0000256" key="1">
    <source>
        <dbReference type="ARBA" id="ARBA00023125"/>
    </source>
</evidence>
<dbReference type="PRINTS" id="PR01727">
    <property type="entry name" value="DNABINDINGHU"/>
</dbReference>
<dbReference type="GO" id="GO:0003677">
    <property type="term" value="F:DNA binding"/>
    <property type="evidence" value="ECO:0007669"/>
    <property type="project" value="UniProtKB-KW"/>
</dbReference>
<accession>A0A1J5RJC2</accession>
<dbReference type="PROSITE" id="PS00045">
    <property type="entry name" value="HISTONE_LIKE"/>
    <property type="match status" value="1"/>
</dbReference>
<sequence>MNKSELIEIIAKETELSKAAAEKVLAAVIGAVTKAVSKGDSVTLIGFGSFKSSKRAARTGRNPQTGKELKIAATTIPRFTAGATFKAAVAGKKAAKKK</sequence>
<dbReference type="PANTHER" id="PTHR33175">
    <property type="entry name" value="DNA-BINDING PROTEIN HU"/>
    <property type="match status" value="1"/>
</dbReference>
<dbReference type="InterPro" id="IPR010992">
    <property type="entry name" value="IHF-like_DNA-bd_dom_sf"/>
</dbReference>
<comment type="caution">
    <text evidence="2">The sequence shown here is derived from an EMBL/GenBank/DDBJ whole genome shotgun (WGS) entry which is preliminary data.</text>
</comment>
<dbReference type="SMART" id="SM00411">
    <property type="entry name" value="BHL"/>
    <property type="match status" value="1"/>
</dbReference>